<keyword evidence="3" id="KW-1185">Reference proteome</keyword>
<organism evidence="2 3">
    <name type="scientific">Colletotrichum tamarilloi</name>
    <dbReference type="NCBI Taxonomy" id="1209934"/>
    <lineage>
        <taxon>Eukaryota</taxon>
        <taxon>Fungi</taxon>
        <taxon>Dikarya</taxon>
        <taxon>Ascomycota</taxon>
        <taxon>Pezizomycotina</taxon>
        <taxon>Sordariomycetes</taxon>
        <taxon>Hypocreomycetidae</taxon>
        <taxon>Glomerellales</taxon>
        <taxon>Glomerellaceae</taxon>
        <taxon>Colletotrichum</taxon>
        <taxon>Colletotrichum acutatum species complex</taxon>
    </lineage>
</organism>
<feature type="region of interest" description="Disordered" evidence="1">
    <location>
        <begin position="1"/>
        <end position="34"/>
    </location>
</feature>
<dbReference type="GeneID" id="85407597"/>
<name>A0ABQ9RA28_9PEZI</name>
<proteinExistence type="predicted"/>
<reference evidence="2 3" key="1">
    <citation type="submission" date="2016-10" db="EMBL/GenBank/DDBJ databases">
        <title>The genome sequence of Colletotrichum fioriniae PJ7.</title>
        <authorList>
            <person name="Baroncelli R."/>
        </authorList>
    </citation>
    <scope>NUCLEOTIDE SEQUENCE [LARGE SCALE GENOMIC DNA]</scope>
    <source>
        <strain evidence="2 3">Tom-12</strain>
    </source>
</reference>
<evidence type="ECO:0000313" key="3">
    <source>
        <dbReference type="Proteomes" id="UP001227543"/>
    </source>
</evidence>
<evidence type="ECO:0000256" key="1">
    <source>
        <dbReference type="SAM" id="MobiDB-lite"/>
    </source>
</evidence>
<dbReference type="RefSeq" id="XP_060382097.1">
    <property type="nucleotide sequence ID" value="XM_060523359.1"/>
</dbReference>
<feature type="compositionally biased region" description="Low complexity" evidence="1">
    <location>
        <begin position="1"/>
        <end position="17"/>
    </location>
</feature>
<comment type="caution">
    <text evidence="2">The sequence shown here is derived from an EMBL/GenBank/DDBJ whole genome shotgun (WGS) entry which is preliminary data.</text>
</comment>
<dbReference type="Proteomes" id="UP001227543">
    <property type="component" value="Unassembled WGS sequence"/>
</dbReference>
<dbReference type="EMBL" id="MLFU01000022">
    <property type="protein sequence ID" value="KAK1498607.1"/>
    <property type="molecule type" value="Genomic_DNA"/>
</dbReference>
<accession>A0ABQ9RA28</accession>
<evidence type="ECO:0000313" key="2">
    <source>
        <dbReference type="EMBL" id="KAK1498607.1"/>
    </source>
</evidence>
<protein>
    <submittedName>
        <fullName evidence="2">Uncharacterized protein</fullName>
    </submittedName>
</protein>
<gene>
    <name evidence="2" type="ORF">CTAM01_07336</name>
</gene>
<sequence>MALCIPARPRALLSPAPQKEGRSTQGNSHERNRPQFFATDVAIISLNLSELAVQKQLYDVVFPPSPHPATMSRTIELMGGSAHDGSESYPSAWLR</sequence>